<dbReference type="InterPro" id="IPR013595">
    <property type="entry name" value="Pept_S33_TAP-like_C"/>
</dbReference>
<evidence type="ECO:0000256" key="5">
    <source>
        <dbReference type="SAM" id="SignalP"/>
    </source>
</evidence>
<feature type="region of interest" description="Disordered" evidence="4">
    <location>
        <begin position="475"/>
        <end position="519"/>
    </location>
</feature>
<dbReference type="Pfam" id="PF00561">
    <property type="entry name" value="Abhydrolase_1"/>
    <property type="match status" value="1"/>
</dbReference>
<feature type="signal peptide" evidence="5">
    <location>
        <begin position="1"/>
        <end position="23"/>
    </location>
</feature>
<dbReference type="GO" id="GO:0016787">
    <property type="term" value="F:hydrolase activity"/>
    <property type="evidence" value="ECO:0007669"/>
    <property type="project" value="UniProtKB-KW"/>
</dbReference>
<dbReference type="PANTHER" id="PTHR43248">
    <property type="entry name" value="2-SUCCINYL-6-HYDROXY-2,4-CYCLOHEXADIENE-1-CARBOXYLATE SYNTHASE"/>
    <property type="match status" value="1"/>
</dbReference>
<dbReference type="STRING" id="641025.SAMN05421507_111157"/>
<evidence type="ECO:0000256" key="2">
    <source>
        <dbReference type="ARBA" id="ARBA00022729"/>
    </source>
</evidence>
<evidence type="ECO:0000313" key="9">
    <source>
        <dbReference type="Proteomes" id="UP000199691"/>
    </source>
</evidence>
<dbReference type="EMBL" id="FNIX01000011">
    <property type="protein sequence ID" value="SDP62041.1"/>
    <property type="molecule type" value="Genomic_DNA"/>
</dbReference>
<feature type="domain" description="Peptidase S33 tripeptidyl aminopeptidase-like C-terminal" evidence="7">
    <location>
        <begin position="388"/>
        <end position="480"/>
    </location>
</feature>
<feature type="chain" id="PRO_5038972927" evidence="5">
    <location>
        <begin position="24"/>
        <end position="519"/>
    </location>
</feature>
<dbReference type="OrthoDB" id="3930934at2"/>
<comment type="similarity">
    <text evidence="1">Belongs to the peptidase S33 family.</text>
</comment>
<evidence type="ECO:0000256" key="4">
    <source>
        <dbReference type="SAM" id="MobiDB-lite"/>
    </source>
</evidence>
<sequence length="519" mass="55719">MHRFPALALSAVVLLTTSAAATAGPPDPLAGFYAQPVRWAQCGGKLADLECATLVAPLDYTEPAGDRINLTISRRKATAPDRRRGVLFTNPGGPGGSGLGLPLFLAKSELVKVYDVIGIDPRGVGGSTALNCRTAPAIAAPESRPPDGEFGKWAAEAREAEEACQRSAGGIRQFISTPNTARDMDVVRGALGEHKINYLGYSYGTYLGAVYGTLFPNRLDRSVLDSAVHPEWIWHEQFRQQAVAYRMDVEAWAEWVGQRHEKFGLGRSRDEVLAEVEEVAAKLHAAPVGEYDRSAFDGALGVGARYRPLWSDLASIVVQLRSGEQTQNAEGAQAGQVLANTGLEELRSGVFDTVTCESDWPTDLHVYYENMRMFRDRYPYGFGIVRAAPMTCTFRSFTPPEPPVRISRKGYPVGVVVQSEGDTQTQYAGGPAMAQRLGHNLVTVVDEGKHGLYGGGNACVDAKVDRYLVDGALPGSSSECAGDPRPEVPQDGQGGAAPALSPGRIQTYLDGRGLSAVRP</sequence>
<evidence type="ECO:0000313" key="8">
    <source>
        <dbReference type="EMBL" id="SDP62041.1"/>
    </source>
</evidence>
<name>A0A1H0U7A5_9PSEU</name>
<dbReference type="SUPFAM" id="SSF53474">
    <property type="entry name" value="alpha/beta-Hydrolases"/>
    <property type="match status" value="1"/>
</dbReference>
<evidence type="ECO:0000259" key="6">
    <source>
        <dbReference type="Pfam" id="PF00561"/>
    </source>
</evidence>
<dbReference type="Pfam" id="PF08386">
    <property type="entry name" value="Abhydrolase_4"/>
    <property type="match status" value="1"/>
</dbReference>
<evidence type="ECO:0000256" key="3">
    <source>
        <dbReference type="ARBA" id="ARBA00022801"/>
    </source>
</evidence>
<reference evidence="9" key="1">
    <citation type="submission" date="2016-10" db="EMBL/GenBank/DDBJ databases">
        <authorList>
            <person name="Varghese N."/>
            <person name="Submissions S."/>
        </authorList>
    </citation>
    <scope>NUCLEOTIDE SEQUENCE [LARGE SCALE GENOMIC DNA]</scope>
    <source>
        <strain evidence="9">CGMCC 4.6609</strain>
    </source>
</reference>
<gene>
    <name evidence="8" type="ORF">SAMN05421507_111157</name>
</gene>
<accession>A0A1H0U7A5</accession>
<keyword evidence="2 5" id="KW-0732">Signal</keyword>
<proteinExistence type="inferred from homology"/>
<evidence type="ECO:0000256" key="1">
    <source>
        <dbReference type="ARBA" id="ARBA00010088"/>
    </source>
</evidence>
<protein>
    <submittedName>
        <fullName evidence="8">TAP-like protein</fullName>
    </submittedName>
</protein>
<dbReference type="Proteomes" id="UP000199691">
    <property type="component" value="Unassembled WGS sequence"/>
</dbReference>
<keyword evidence="3" id="KW-0378">Hydrolase</keyword>
<dbReference type="InterPro" id="IPR000073">
    <property type="entry name" value="AB_hydrolase_1"/>
</dbReference>
<dbReference type="PANTHER" id="PTHR43248:SF29">
    <property type="entry name" value="TRIPEPTIDYL AMINOPEPTIDASE"/>
    <property type="match status" value="1"/>
</dbReference>
<dbReference type="InterPro" id="IPR051601">
    <property type="entry name" value="Serine_prot/Carboxylest_S33"/>
</dbReference>
<organism evidence="8 9">
    <name type="scientific">Lentzea jiangxiensis</name>
    <dbReference type="NCBI Taxonomy" id="641025"/>
    <lineage>
        <taxon>Bacteria</taxon>
        <taxon>Bacillati</taxon>
        <taxon>Actinomycetota</taxon>
        <taxon>Actinomycetes</taxon>
        <taxon>Pseudonocardiales</taxon>
        <taxon>Pseudonocardiaceae</taxon>
        <taxon>Lentzea</taxon>
    </lineage>
</organism>
<dbReference type="AlphaFoldDB" id="A0A1H0U7A5"/>
<dbReference type="Gene3D" id="3.40.50.1820">
    <property type="entry name" value="alpha/beta hydrolase"/>
    <property type="match status" value="1"/>
</dbReference>
<evidence type="ECO:0000259" key="7">
    <source>
        <dbReference type="Pfam" id="PF08386"/>
    </source>
</evidence>
<dbReference type="RefSeq" id="WP_090100642.1">
    <property type="nucleotide sequence ID" value="NZ_FNIX01000011.1"/>
</dbReference>
<feature type="domain" description="AB hydrolase-1" evidence="6">
    <location>
        <begin position="89"/>
        <end position="278"/>
    </location>
</feature>
<dbReference type="InterPro" id="IPR029058">
    <property type="entry name" value="AB_hydrolase_fold"/>
</dbReference>
<keyword evidence="9" id="KW-1185">Reference proteome</keyword>